<comment type="similarity">
    <text evidence="2">Belongs to the TMEM97/sigma-2 receptor family.</text>
</comment>
<feature type="transmembrane region" description="Helical" evidence="7">
    <location>
        <begin position="20"/>
        <end position="40"/>
    </location>
</feature>
<evidence type="ECO:0000256" key="7">
    <source>
        <dbReference type="PIRNR" id="PIRNR031032"/>
    </source>
</evidence>
<dbReference type="Pfam" id="PF05241">
    <property type="entry name" value="EBP"/>
    <property type="match status" value="1"/>
</dbReference>
<comment type="caution">
    <text evidence="9">The sequence shown here is derived from an EMBL/GenBank/DDBJ whole genome shotgun (WGS) entry which is preliminary data.</text>
</comment>
<keyword evidence="3 7" id="KW-0812">Transmembrane</keyword>
<feature type="transmembrane region" description="Helical" evidence="7">
    <location>
        <begin position="104"/>
        <end position="127"/>
    </location>
</feature>
<keyword evidence="10" id="KW-1185">Reference proteome</keyword>
<dbReference type="RefSeq" id="XP_043037040.1">
    <property type="nucleotide sequence ID" value="XM_043188256.1"/>
</dbReference>
<evidence type="ECO:0000256" key="6">
    <source>
        <dbReference type="ARBA" id="ARBA00023136"/>
    </source>
</evidence>
<dbReference type="EMBL" id="MU250544">
    <property type="protein sequence ID" value="KAG7443540.1"/>
    <property type="molecule type" value="Genomic_DNA"/>
</dbReference>
<evidence type="ECO:0000313" key="10">
    <source>
        <dbReference type="Proteomes" id="UP000812287"/>
    </source>
</evidence>
<sequence length="178" mass="20266">MINLMDRRIPLSARPLDLVYFTFFLCHIPASLLMDFQGLLYPNTYLPWIPEWYTKFSGDPLIGGLIRSEEGLVWFKGFLVLELLFQFPVFLLGMRGLWKGSRSIYVLILFYGASTATTTLPCILHVIGSDAITASQMWILLSSYIPFLLLPLGMGVDMAFRIYNIIEGSADEALKKRE</sequence>
<dbReference type="InterPro" id="IPR051987">
    <property type="entry name" value="Sigma-2_receptor-like"/>
</dbReference>
<evidence type="ECO:0000256" key="4">
    <source>
        <dbReference type="ARBA" id="ARBA00022824"/>
    </source>
</evidence>
<evidence type="ECO:0000256" key="5">
    <source>
        <dbReference type="ARBA" id="ARBA00022989"/>
    </source>
</evidence>
<evidence type="ECO:0000256" key="1">
    <source>
        <dbReference type="ARBA" id="ARBA00004477"/>
    </source>
</evidence>
<keyword evidence="4 7" id="KW-0256">Endoplasmic reticulum</keyword>
<dbReference type="PIRSF" id="PIRSF031032">
    <property type="entry name" value="TMP_97_prd"/>
    <property type="match status" value="1"/>
</dbReference>
<feature type="transmembrane region" description="Helical" evidence="7">
    <location>
        <begin position="73"/>
        <end position="92"/>
    </location>
</feature>
<proteinExistence type="inferred from homology"/>
<keyword evidence="5 7" id="KW-1133">Transmembrane helix</keyword>
<evidence type="ECO:0000259" key="8">
    <source>
        <dbReference type="PROSITE" id="PS51751"/>
    </source>
</evidence>
<dbReference type="AlphaFoldDB" id="A0A9P8AQ13"/>
<protein>
    <recommendedName>
        <fullName evidence="7">Efficient mitochondria targeting-associated protein 19</fullName>
    </recommendedName>
</protein>
<dbReference type="InterPro" id="IPR033118">
    <property type="entry name" value="EXPERA"/>
</dbReference>
<gene>
    <name evidence="9" type="ORF">BT62DRAFT_953136</name>
</gene>
<organism evidence="9 10">
    <name type="scientific">Guyanagaster necrorhizus</name>
    <dbReference type="NCBI Taxonomy" id="856835"/>
    <lineage>
        <taxon>Eukaryota</taxon>
        <taxon>Fungi</taxon>
        <taxon>Dikarya</taxon>
        <taxon>Basidiomycota</taxon>
        <taxon>Agaricomycotina</taxon>
        <taxon>Agaricomycetes</taxon>
        <taxon>Agaricomycetidae</taxon>
        <taxon>Agaricales</taxon>
        <taxon>Marasmiineae</taxon>
        <taxon>Physalacriaceae</taxon>
        <taxon>Guyanagaster</taxon>
    </lineage>
</organism>
<dbReference type="PROSITE" id="PS51751">
    <property type="entry name" value="EXPERA"/>
    <property type="match status" value="1"/>
</dbReference>
<dbReference type="GO" id="GO:0005789">
    <property type="term" value="C:endoplasmic reticulum membrane"/>
    <property type="evidence" value="ECO:0007669"/>
    <property type="project" value="UniProtKB-SubCell"/>
</dbReference>
<dbReference type="GeneID" id="66110553"/>
<dbReference type="OrthoDB" id="433124at2759"/>
<evidence type="ECO:0000313" key="9">
    <source>
        <dbReference type="EMBL" id="KAG7443540.1"/>
    </source>
</evidence>
<feature type="transmembrane region" description="Helical" evidence="7">
    <location>
        <begin position="139"/>
        <end position="160"/>
    </location>
</feature>
<comment type="subcellular location">
    <subcellularLocation>
        <location evidence="1">Endoplasmic reticulum membrane</location>
        <topology evidence="1">Multi-pass membrane protein</topology>
    </subcellularLocation>
</comment>
<keyword evidence="6 7" id="KW-0472">Membrane</keyword>
<dbReference type="Proteomes" id="UP000812287">
    <property type="component" value="Unassembled WGS sequence"/>
</dbReference>
<dbReference type="PANTHER" id="PTHR31204">
    <property type="entry name" value="SIGMA INTRACELLULAR RECEPTOR 2"/>
    <property type="match status" value="1"/>
</dbReference>
<feature type="domain" description="EXPERA" evidence="8">
    <location>
        <begin position="16"/>
        <end position="155"/>
    </location>
</feature>
<reference evidence="9" key="1">
    <citation type="submission" date="2020-11" db="EMBL/GenBank/DDBJ databases">
        <title>Adaptations for nitrogen fixation in a non-lichenized fungal sporocarp promotes dispersal by wood-feeding termites.</title>
        <authorList>
            <consortium name="DOE Joint Genome Institute"/>
            <person name="Koch R.A."/>
            <person name="Yoon G."/>
            <person name="Arayal U."/>
            <person name="Lail K."/>
            <person name="Amirebrahimi M."/>
            <person name="Labutti K."/>
            <person name="Lipzen A."/>
            <person name="Riley R."/>
            <person name="Barry K."/>
            <person name="Henrissat B."/>
            <person name="Grigoriev I.V."/>
            <person name="Herr J.R."/>
            <person name="Aime M.C."/>
        </authorList>
    </citation>
    <scope>NUCLEOTIDE SEQUENCE</scope>
    <source>
        <strain evidence="9">MCA 3950</strain>
    </source>
</reference>
<dbReference type="InterPro" id="IPR016964">
    <property type="entry name" value="Sigma2_recept"/>
</dbReference>
<evidence type="ECO:0000256" key="3">
    <source>
        <dbReference type="ARBA" id="ARBA00022692"/>
    </source>
</evidence>
<name>A0A9P8AQ13_9AGAR</name>
<dbReference type="PANTHER" id="PTHR31204:SF1">
    <property type="entry name" value="SIGMA INTRACELLULAR RECEPTOR 2"/>
    <property type="match status" value="1"/>
</dbReference>
<evidence type="ECO:0000256" key="2">
    <source>
        <dbReference type="ARBA" id="ARBA00009096"/>
    </source>
</evidence>
<accession>A0A9P8AQ13</accession>